<comment type="caution">
    <text evidence="5">The sequence shown here is derived from an EMBL/GenBank/DDBJ whole genome shotgun (WGS) entry which is preliminary data.</text>
</comment>
<keyword evidence="2" id="KW-0547">Nucleotide-binding</keyword>
<evidence type="ECO:0000256" key="1">
    <source>
        <dbReference type="PIRSR" id="PIRSR640198-1"/>
    </source>
</evidence>
<sequence length="490" mass="56052">MEKNMQLRLQELIFSSSNPEVSREISKMENKGIIRKIAPRIYTSNLEESAAKIIQRNIFQILGNLYPGAVLSHRSALEFKPTEDSQIFLTYSYSKKIELPGITLNFFKGEQPVEGDSKFVGELYVASQGRAFLENLQSARKTGRLPKNLPVEELENKLEKIFLIKGENGLNDFRDNAREISVKTGMQSEYAKLNKIIGALLKTRPSNLLSSPIAKARALGEPYDEGRLKLFEKLFIHLKQDIFENIEDKNLSPESFRNFAFFEAYFSNYIEGTVFEIEEAKQIVDSQIPIKNRSEDSHDIIGTYKLVSSKKEMSLIPANVDELFDILSYRHKVLLDARQSKKPGEFKDKNNRAGETHFVDFTMVRGTLKKGFEFYQALTDAFSRAAFIMFLISEVHPFLDGNGRIARVMMNAEFVHAGQSRIMIPTVYREDYLGALRKLTRSSDPSVYIKMLQRAQKFSSQLDASDFLNLETQLEKTNAFKESDEAVLKF</sequence>
<keyword evidence="2" id="KW-0067">ATP-binding</keyword>
<name>A0A246BA44_9FLAO</name>
<evidence type="ECO:0000313" key="5">
    <source>
        <dbReference type="EMBL" id="OWK98544.1"/>
    </source>
</evidence>
<dbReference type="RefSeq" id="WP_088263758.1">
    <property type="nucleotide sequence ID" value="NZ_JASZ02000008.1"/>
</dbReference>
<dbReference type="PANTHER" id="PTHR13504:SF38">
    <property type="entry name" value="FIDO DOMAIN-CONTAINING PROTEIN"/>
    <property type="match status" value="1"/>
</dbReference>
<dbReference type="InterPro" id="IPR040198">
    <property type="entry name" value="Fido_containing"/>
</dbReference>
<dbReference type="InterPro" id="IPR036597">
    <property type="entry name" value="Fido-like_dom_sf"/>
</dbReference>
<protein>
    <submittedName>
        <fullName evidence="5">Cell filamentation protein Fic</fullName>
    </submittedName>
</protein>
<dbReference type="Proteomes" id="UP000197587">
    <property type="component" value="Unassembled WGS sequence"/>
</dbReference>
<evidence type="ECO:0000256" key="3">
    <source>
        <dbReference type="PIRSR" id="PIRSR640198-3"/>
    </source>
</evidence>
<evidence type="ECO:0000259" key="4">
    <source>
        <dbReference type="PROSITE" id="PS51459"/>
    </source>
</evidence>
<feature type="active site" evidence="1">
    <location>
        <position position="396"/>
    </location>
</feature>
<feature type="domain" description="Fido" evidence="4">
    <location>
        <begin position="322"/>
        <end position="454"/>
    </location>
</feature>
<reference evidence="5 6" key="1">
    <citation type="submission" date="2014-01" db="EMBL/GenBank/DDBJ databases">
        <authorList>
            <consortium name="Genome Consortium for Active Teaching"/>
            <person name="Sontag T.C."/>
            <person name="Newman J.D."/>
        </authorList>
    </citation>
    <scope>NUCLEOTIDE SEQUENCE [LARGE SCALE GENOMIC DNA]</scope>
    <source>
        <strain evidence="5 6">DSM 19056</strain>
    </source>
</reference>
<accession>A0A246BA44</accession>
<dbReference type="InterPro" id="IPR003812">
    <property type="entry name" value="Fido"/>
</dbReference>
<dbReference type="EMBL" id="JASZ02000008">
    <property type="protein sequence ID" value="OWK98544.1"/>
    <property type="molecule type" value="Genomic_DNA"/>
</dbReference>
<gene>
    <name evidence="5" type="ORF">AP75_05200</name>
</gene>
<keyword evidence="6" id="KW-1185">Reference proteome</keyword>
<evidence type="ECO:0000313" key="6">
    <source>
        <dbReference type="Proteomes" id="UP000197587"/>
    </source>
</evidence>
<dbReference type="Gene3D" id="1.10.3290.10">
    <property type="entry name" value="Fido-like domain"/>
    <property type="match status" value="1"/>
</dbReference>
<feature type="binding site" evidence="2">
    <location>
        <begin position="400"/>
        <end position="407"/>
    </location>
    <ligand>
        <name>ATP</name>
        <dbReference type="ChEBI" id="CHEBI:30616"/>
    </ligand>
</feature>
<dbReference type="AlphaFoldDB" id="A0A246BA44"/>
<dbReference type="PANTHER" id="PTHR13504">
    <property type="entry name" value="FIDO DOMAIN-CONTAINING PROTEIN DDB_G0283145"/>
    <property type="match status" value="1"/>
</dbReference>
<dbReference type="PROSITE" id="PS51459">
    <property type="entry name" value="FIDO"/>
    <property type="match status" value="1"/>
</dbReference>
<proteinExistence type="predicted"/>
<organism evidence="5 6">
    <name type="scientific">Kaistella haifensis DSM 19056</name>
    <dbReference type="NCBI Taxonomy" id="1450526"/>
    <lineage>
        <taxon>Bacteria</taxon>
        <taxon>Pseudomonadati</taxon>
        <taxon>Bacteroidota</taxon>
        <taxon>Flavobacteriia</taxon>
        <taxon>Flavobacteriales</taxon>
        <taxon>Weeksellaceae</taxon>
        <taxon>Chryseobacterium group</taxon>
        <taxon>Kaistella</taxon>
    </lineage>
</organism>
<dbReference type="Pfam" id="PF02661">
    <property type="entry name" value="Fic"/>
    <property type="match status" value="1"/>
</dbReference>
<dbReference type="SUPFAM" id="SSF140931">
    <property type="entry name" value="Fic-like"/>
    <property type="match status" value="1"/>
</dbReference>
<reference evidence="5 6" key="2">
    <citation type="submission" date="2017-05" db="EMBL/GenBank/DDBJ databases">
        <title>Genome of Chryseobacterium haifense.</title>
        <authorList>
            <person name="Newman J.D."/>
        </authorList>
    </citation>
    <scope>NUCLEOTIDE SEQUENCE [LARGE SCALE GENOMIC DNA]</scope>
    <source>
        <strain evidence="5 6">DSM 19056</strain>
    </source>
</reference>
<dbReference type="GO" id="GO:0005524">
    <property type="term" value="F:ATP binding"/>
    <property type="evidence" value="ECO:0007669"/>
    <property type="project" value="UniProtKB-KW"/>
</dbReference>
<feature type="site" description="Important for autoinhibition of adenylyltransferase activity" evidence="3">
    <location>
        <position position="271"/>
    </location>
</feature>
<evidence type="ECO:0000256" key="2">
    <source>
        <dbReference type="PIRSR" id="PIRSR640198-2"/>
    </source>
</evidence>